<organism evidence="1 2">
    <name type="scientific">Halopenitus malekzadehii</name>
    <dbReference type="NCBI Taxonomy" id="1267564"/>
    <lineage>
        <taxon>Archaea</taxon>
        <taxon>Methanobacteriati</taxon>
        <taxon>Methanobacteriota</taxon>
        <taxon>Stenosarchaea group</taxon>
        <taxon>Halobacteria</taxon>
        <taxon>Halobacteriales</taxon>
        <taxon>Haloferacaceae</taxon>
        <taxon>Halopenitus</taxon>
    </lineage>
</organism>
<reference evidence="1 2" key="1">
    <citation type="submission" date="2016-10" db="EMBL/GenBank/DDBJ databases">
        <authorList>
            <person name="de Groot N.N."/>
        </authorList>
    </citation>
    <scope>NUCLEOTIDE SEQUENCE [LARGE SCALE GENOMIC DNA]</scope>
    <source>
        <strain evidence="1 2">IBRC-M10418</strain>
    </source>
</reference>
<dbReference type="STRING" id="1267564.SAMN05192561_12814"/>
<dbReference type="AlphaFoldDB" id="A0A1H6K3A3"/>
<sequence>MTTHSINVPDAWQIHTANGRYEETMFEFQFESPASTDISVRLIGQSSAEYDAIYTITVVIDNSEEHSVTAGECSSEAEAMETTEESLNSLQRSIRAKACTLDELDVETFEAIVGRYRYGTLRYRPRSLLNTFRNSPDSD</sequence>
<proteinExistence type="predicted"/>
<dbReference type="OrthoDB" id="376783at2157"/>
<dbReference type="RefSeq" id="WP_143040921.1">
    <property type="nucleotide sequence ID" value="NZ_FNWU01000028.1"/>
</dbReference>
<accession>A0A1H6K3A3</accession>
<evidence type="ECO:0000313" key="2">
    <source>
        <dbReference type="Proteomes" id="UP000199215"/>
    </source>
</evidence>
<evidence type="ECO:0000313" key="1">
    <source>
        <dbReference type="EMBL" id="SEH67404.1"/>
    </source>
</evidence>
<dbReference type="EMBL" id="FNWU01000028">
    <property type="protein sequence ID" value="SEH67404.1"/>
    <property type="molecule type" value="Genomic_DNA"/>
</dbReference>
<name>A0A1H6K3A3_9EURY</name>
<dbReference type="Proteomes" id="UP000199215">
    <property type="component" value="Unassembled WGS sequence"/>
</dbReference>
<keyword evidence="2" id="KW-1185">Reference proteome</keyword>
<protein>
    <submittedName>
        <fullName evidence="1">Uncharacterized protein</fullName>
    </submittedName>
</protein>
<gene>
    <name evidence="1" type="ORF">SAMN05192561_12814</name>
</gene>